<dbReference type="Proteomes" id="UP000786811">
    <property type="component" value="Unassembled WGS sequence"/>
</dbReference>
<evidence type="ECO:0000313" key="8">
    <source>
        <dbReference type="EMBL" id="CAG5101580.1"/>
    </source>
</evidence>
<dbReference type="GO" id="GO:0008061">
    <property type="term" value="F:chitin binding"/>
    <property type="evidence" value="ECO:0007669"/>
    <property type="project" value="UniProtKB-KW"/>
</dbReference>
<reference evidence="8" key="1">
    <citation type="submission" date="2021-04" db="EMBL/GenBank/DDBJ databases">
        <authorList>
            <person name="Chebbi M.A.C M."/>
        </authorList>
    </citation>
    <scope>NUCLEOTIDE SEQUENCE</scope>
</reference>
<evidence type="ECO:0000256" key="6">
    <source>
        <dbReference type="SAM" id="MobiDB-lite"/>
    </source>
</evidence>
<sequence length="609" mass="68286">MCLVNYMVIRKCPEGMRFSNSSNDCEVITTDAECPNRSTGPVDDTKKCLEQCPDTNSIYQTILTAPEKCNKFCLCNWGKHIVFECPPSLHFNVETKTCDDSVSINANIAYKNTKLVQKFGPVINCPMILSIFLLGVTAQDEDNFKSENHLKMRTKIFWPEIHTTGNCIGKCPSLLEKLSFFTNLSHDDCNLYCLCLPGYQMVKQCPDNKHYSESLNECVEPEKAQCANKFDGCLGNCTLSHDGSSDGKLIAHQNCLKFCKCKPNGRLELYECAPNLHFSVENQSCMSPEDAKCNVEVNGSNETEEIQELKMEGCLGKCPETNSPNYTVIIPHSNCNYFCQCNWGKSVIIKCPESLHFNNQTKTCDSVINAHCVGNDVNYNLKNNESNSLEKNSEVTKSTSNEESNNVNSESNFGTTEPNSNDEAYNNEDIKSNSSKSDIDDFTDSIFNENTNTVNNKTNSTEENNNNNKDELNYIEKHNQATEMNSNEKNNLDIELNNDNNDDENSTEKTNENYDDTSSSINNQNNIDNGCIGSCPSSDSNKVFALVHMDCRKYCICVDGFPVAKNCSAGFYFDEIIRQCSNGTQVKSNQDFRPISNMQIGVKIKKIIK</sequence>
<dbReference type="PANTHER" id="PTHR23301">
    <property type="entry name" value="CHITIN BINDING PERITROPHIN-A"/>
    <property type="match status" value="1"/>
</dbReference>
<dbReference type="PROSITE" id="PS50940">
    <property type="entry name" value="CHIT_BIND_II"/>
    <property type="match status" value="6"/>
</dbReference>
<feature type="compositionally biased region" description="Polar residues" evidence="6">
    <location>
        <begin position="413"/>
        <end position="424"/>
    </location>
</feature>
<keyword evidence="9" id="KW-1185">Reference proteome</keyword>
<feature type="region of interest" description="Disordered" evidence="6">
    <location>
        <begin position="483"/>
        <end position="518"/>
    </location>
</feature>
<dbReference type="Gene3D" id="2.170.140.10">
    <property type="entry name" value="Chitin binding domain"/>
    <property type="match status" value="5"/>
</dbReference>
<dbReference type="InterPro" id="IPR002557">
    <property type="entry name" value="Chitin-bd_dom"/>
</dbReference>
<gene>
    <name evidence="8" type="ORF">HICCMSTLAB_LOCUS10482</name>
</gene>
<feature type="domain" description="Chitin-binding type-2" evidence="7">
    <location>
        <begin position="168"/>
        <end position="228"/>
    </location>
</feature>
<keyword evidence="2" id="KW-0732">Signal</keyword>
<feature type="compositionally biased region" description="Low complexity" evidence="6">
    <location>
        <begin position="487"/>
        <end position="499"/>
    </location>
</feature>
<comment type="caution">
    <text evidence="8">The sequence shown here is derived from an EMBL/GenBank/DDBJ whole genome shotgun (WGS) entry which is preliminary data.</text>
</comment>
<dbReference type="EMBL" id="CAJNRD030001123">
    <property type="protein sequence ID" value="CAG5101580.1"/>
    <property type="molecule type" value="Genomic_DNA"/>
</dbReference>
<dbReference type="GO" id="GO:0005576">
    <property type="term" value="C:extracellular region"/>
    <property type="evidence" value="ECO:0007669"/>
    <property type="project" value="InterPro"/>
</dbReference>
<dbReference type="PANTHER" id="PTHR23301:SF0">
    <property type="entry name" value="CHITIN-BINDING TYPE-2 DOMAIN-CONTAINING PROTEIN-RELATED"/>
    <property type="match status" value="1"/>
</dbReference>
<keyword evidence="1" id="KW-0147">Chitin-binding</keyword>
<feature type="region of interest" description="Disordered" evidence="6">
    <location>
        <begin position="383"/>
        <end position="469"/>
    </location>
</feature>
<dbReference type="InterPro" id="IPR051940">
    <property type="entry name" value="Chitin_bind-dev_reg"/>
</dbReference>
<evidence type="ECO:0000313" key="9">
    <source>
        <dbReference type="Proteomes" id="UP000786811"/>
    </source>
</evidence>
<feature type="domain" description="Chitin-binding type-2" evidence="7">
    <location>
        <begin position="49"/>
        <end position="108"/>
    </location>
</feature>
<evidence type="ECO:0000256" key="2">
    <source>
        <dbReference type="ARBA" id="ARBA00022729"/>
    </source>
</evidence>
<dbReference type="OrthoDB" id="6020543at2759"/>
<evidence type="ECO:0000259" key="7">
    <source>
        <dbReference type="PROSITE" id="PS50940"/>
    </source>
</evidence>
<feature type="compositionally biased region" description="Low complexity" evidence="6">
    <location>
        <begin position="448"/>
        <end position="467"/>
    </location>
</feature>
<evidence type="ECO:0000256" key="1">
    <source>
        <dbReference type="ARBA" id="ARBA00022669"/>
    </source>
</evidence>
<feature type="domain" description="Chitin-binding type-2" evidence="7">
    <location>
        <begin position="234"/>
        <end position="295"/>
    </location>
</feature>
<evidence type="ECO:0000256" key="5">
    <source>
        <dbReference type="ARBA" id="ARBA00023180"/>
    </source>
</evidence>
<protein>
    <recommendedName>
        <fullName evidence="7">Chitin-binding type-2 domain-containing protein</fullName>
    </recommendedName>
</protein>
<dbReference type="AlphaFoldDB" id="A0A8J2MQP8"/>
<dbReference type="Pfam" id="PF01607">
    <property type="entry name" value="CBM_14"/>
    <property type="match status" value="5"/>
</dbReference>
<feature type="domain" description="Chitin-binding type-2" evidence="7">
    <location>
        <begin position="1"/>
        <end position="36"/>
    </location>
</feature>
<keyword evidence="4" id="KW-1015">Disulfide bond</keyword>
<organism evidence="8 9">
    <name type="scientific">Cotesia congregata</name>
    <name type="common">Parasitoid wasp</name>
    <name type="synonym">Apanteles congregatus</name>
    <dbReference type="NCBI Taxonomy" id="51543"/>
    <lineage>
        <taxon>Eukaryota</taxon>
        <taxon>Metazoa</taxon>
        <taxon>Ecdysozoa</taxon>
        <taxon>Arthropoda</taxon>
        <taxon>Hexapoda</taxon>
        <taxon>Insecta</taxon>
        <taxon>Pterygota</taxon>
        <taxon>Neoptera</taxon>
        <taxon>Endopterygota</taxon>
        <taxon>Hymenoptera</taxon>
        <taxon>Apocrita</taxon>
        <taxon>Ichneumonoidea</taxon>
        <taxon>Braconidae</taxon>
        <taxon>Microgastrinae</taxon>
        <taxon>Cotesia</taxon>
    </lineage>
</organism>
<feature type="domain" description="Chitin-binding type-2" evidence="7">
    <location>
        <begin position="532"/>
        <end position="590"/>
    </location>
</feature>
<dbReference type="SUPFAM" id="SSF57625">
    <property type="entry name" value="Invertebrate chitin-binding proteins"/>
    <property type="match status" value="5"/>
</dbReference>
<keyword evidence="3" id="KW-0677">Repeat</keyword>
<name>A0A8J2MQP8_COTCN</name>
<evidence type="ECO:0000256" key="3">
    <source>
        <dbReference type="ARBA" id="ARBA00022737"/>
    </source>
</evidence>
<dbReference type="SMART" id="SM00494">
    <property type="entry name" value="ChtBD2"/>
    <property type="match status" value="5"/>
</dbReference>
<accession>A0A8J2MQP8</accession>
<feature type="domain" description="Chitin-binding type-2" evidence="7">
    <location>
        <begin position="315"/>
        <end position="374"/>
    </location>
</feature>
<evidence type="ECO:0000256" key="4">
    <source>
        <dbReference type="ARBA" id="ARBA00023157"/>
    </source>
</evidence>
<proteinExistence type="predicted"/>
<feature type="compositionally biased region" description="Low complexity" evidence="6">
    <location>
        <begin position="383"/>
        <end position="412"/>
    </location>
</feature>
<dbReference type="InterPro" id="IPR036508">
    <property type="entry name" value="Chitin-bd_dom_sf"/>
</dbReference>
<keyword evidence="5" id="KW-0325">Glycoprotein</keyword>